<organism evidence="1 2">
    <name type="scientific">Frigoriflavimonas asaccharolytica</name>
    <dbReference type="NCBI Taxonomy" id="2735899"/>
    <lineage>
        <taxon>Bacteria</taxon>
        <taxon>Pseudomonadati</taxon>
        <taxon>Bacteroidota</taxon>
        <taxon>Flavobacteriia</taxon>
        <taxon>Flavobacteriales</taxon>
        <taxon>Weeksellaceae</taxon>
        <taxon>Frigoriflavimonas</taxon>
    </lineage>
</organism>
<sequence length="52" mass="6178">MSLEIKNEVILNPFLSENRSIKLELYNSIENREITKSIIPIEYFFVIVDSKF</sequence>
<dbReference type="AlphaFoldDB" id="A0A8J8G9Y7"/>
<proteinExistence type="predicted"/>
<gene>
    <name evidence="1" type="ORF">HNQ03_001102</name>
</gene>
<evidence type="ECO:0000313" key="2">
    <source>
        <dbReference type="Proteomes" id="UP000610746"/>
    </source>
</evidence>
<dbReference type="Proteomes" id="UP000610746">
    <property type="component" value="Unassembled WGS sequence"/>
</dbReference>
<reference evidence="1" key="1">
    <citation type="submission" date="2020-05" db="EMBL/GenBank/DDBJ databases">
        <title>Genomic Encyclopedia of Type Strains, Phase IV (KMG-V): Genome sequencing to study the core and pangenomes of soil and plant-associated prokaryotes.</title>
        <authorList>
            <person name="Whitman W."/>
        </authorList>
    </citation>
    <scope>NUCLEOTIDE SEQUENCE</scope>
    <source>
        <strain evidence="1">16F</strain>
    </source>
</reference>
<dbReference type="EMBL" id="JABSNO010000006">
    <property type="protein sequence ID" value="NRS92035.1"/>
    <property type="molecule type" value="Genomic_DNA"/>
</dbReference>
<keyword evidence="2" id="KW-1185">Reference proteome</keyword>
<name>A0A8J8G9Y7_9FLAO</name>
<evidence type="ECO:0000313" key="1">
    <source>
        <dbReference type="EMBL" id="NRS92035.1"/>
    </source>
</evidence>
<protein>
    <submittedName>
        <fullName evidence="1">Uncharacterized protein</fullName>
    </submittedName>
</protein>
<accession>A0A8J8G9Y7</accession>
<comment type="caution">
    <text evidence="1">The sequence shown here is derived from an EMBL/GenBank/DDBJ whole genome shotgun (WGS) entry which is preliminary data.</text>
</comment>